<dbReference type="Pfam" id="PF00563">
    <property type="entry name" value="EAL"/>
    <property type="match status" value="1"/>
</dbReference>
<dbReference type="InterPro" id="IPR043128">
    <property type="entry name" value="Rev_trsase/Diguanyl_cyclase"/>
</dbReference>
<feature type="domain" description="GGDEF" evidence="2">
    <location>
        <begin position="95"/>
        <end position="229"/>
    </location>
</feature>
<protein>
    <submittedName>
        <fullName evidence="3">EAL domain-containing protein</fullName>
    </submittedName>
</protein>
<feature type="domain" description="EAL" evidence="1">
    <location>
        <begin position="238"/>
        <end position="492"/>
    </location>
</feature>
<organism evidence="3 4">
    <name type="scientific">Undibacterium parvum</name>
    <dbReference type="NCBI Taxonomy" id="401471"/>
    <lineage>
        <taxon>Bacteria</taxon>
        <taxon>Pseudomonadati</taxon>
        <taxon>Pseudomonadota</taxon>
        <taxon>Betaproteobacteria</taxon>
        <taxon>Burkholderiales</taxon>
        <taxon>Oxalobacteraceae</taxon>
        <taxon>Undibacterium</taxon>
    </lineage>
</organism>
<dbReference type="PANTHER" id="PTHR44757:SF2">
    <property type="entry name" value="BIOFILM ARCHITECTURE MAINTENANCE PROTEIN MBAA"/>
    <property type="match status" value="1"/>
</dbReference>
<dbReference type="SMART" id="SM00052">
    <property type="entry name" value="EAL"/>
    <property type="match status" value="1"/>
</dbReference>
<evidence type="ECO:0000259" key="1">
    <source>
        <dbReference type="PROSITE" id="PS50883"/>
    </source>
</evidence>
<dbReference type="SMART" id="SM00267">
    <property type="entry name" value="GGDEF"/>
    <property type="match status" value="1"/>
</dbReference>
<dbReference type="Pfam" id="PF00990">
    <property type="entry name" value="GGDEF"/>
    <property type="match status" value="1"/>
</dbReference>
<accession>A0A3S9HFD8</accession>
<gene>
    <name evidence="3" type="ORF">EJN92_01860</name>
</gene>
<dbReference type="InterPro" id="IPR052155">
    <property type="entry name" value="Biofilm_reg_signaling"/>
</dbReference>
<dbReference type="InterPro" id="IPR029787">
    <property type="entry name" value="Nucleotide_cyclase"/>
</dbReference>
<dbReference type="NCBIfam" id="TIGR00254">
    <property type="entry name" value="GGDEF"/>
    <property type="match status" value="1"/>
</dbReference>
<name>A0A3S9HFD8_9BURK</name>
<dbReference type="EMBL" id="CP034464">
    <property type="protein sequence ID" value="AZP10874.1"/>
    <property type="molecule type" value="Genomic_DNA"/>
</dbReference>
<reference evidence="3 4" key="1">
    <citation type="journal article" date="2011" name="Int. J. Syst. Evol. Microbiol.">
        <title>Description of Undibacterium oligocarboniphilum sp. nov., isolated from purified water, and Undibacterium pigrum strain CCUG 49012 as the type strain of Undibacterium parvum sp. nov., and emended descriptions of the genus Undibacterium and the species Undibacterium pigrum.</title>
        <authorList>
            <person name="Eder W."/>
            <person name="Wanner G."/>
            <person name="Ludwig W."/>
            <person name="Busse H.J."/>
            <person name="Ziemke-Kageler F."/>
            <person name="Lang E."/>
        </authorList>
    </citation>
    <scope>NUCLEOTIDE SEQUENCE [LARGE SCALE GENOMIC DNA]</scope>
    <source>
        <strain evidence="3 4">DSM 23061</strain>
    </source>
</reference>
<dbReference type="CDD" id="cd01948">
    <property type="entry name" value="EAL"/>
    <property type="match status" value="1"/>
</dbReference>
<sequence>MLSNFLTRNRIFLKNIEGNCMDVRVRESLLIDEISEPLSVHTVEVADSSSFIAEDAQELSELNYASRDRLTSLRNRFWLMNYLKNRINDVNGTNIQMALLFVDLDEFRNIKYTFGHAFSNELLCDVSDRLSSLLRLGVHIARLSYGEFVFVLSDFSSIDEAQNMAEQISFSLSMPFELHGERHYSLRASIGISIYPQDGEVAETLLKNADIAMYAAKSQVKESYLFYQTQMSAAILIKITLEQALRKALKCNEFILHYQPRVDSFTCELRGLEALIRWNHPERGLLAPSEFIPIAESCGLIVQIGELVIEMVCQQIARWKEQTLHAIPISINVSPLQLNVGDLRTRLLRHTITYGIDPAMLEIEITESCIIEHDQSVKQQLNSLTDLGLKVLLDDFGTGYSSLSVLQQFQIDMLKVDKSFIDNLRVGERGEALVSAIISMAHALDMKVVAEGVETIDQLRLLQALSCDEIQGYFISRPMAAADVAIYMSKTPSFNDEVIELLVKKINQLSVDESV</sequence>
<evidence type="ECO:0000259" key="2">
    <source>
        <dbReference type="PROSITE" id="PS50887"/>
    </source>
</evidence>
<evidence type="ECO:0000313" key="4">
    <source>
        <dbReference type="Proteomes" id="UP000275663"/>
    </source>
</evidence>
<dbReference type="PANTHER" id="PTHR44757">
    <property type="entry name" value="DIGUANYLATE CYCLASE DGCP"/>
    <property type="match status" value="1"/>
</dbReference>
<dbReference type="Gene3D" id="3.20.20.450">
    <property type="entry name" value="EAL domain"/>
    <property type="match status" value="1"/>
</dbReference>
<dbReference type="AlphaFoldDB" id="A0A3S9HFD8"/>
<dbReference type="Gene3D" id="3.30.70.270">
    <property type="match status" value="1"/>
</dbReference>
<dbReference type="InterPro" id="IPR000160">
    <property type="entry name" value="GGDEF_dom"/>
</dbReference>
<evidence type="ECO:0000313" key="3">
    <source>
        <dbReference type="EMBL" id="AZP10874.1"/>
    </source>
</evidence>
<dbReference type="CDD" id="cd01949">
    <property type="entry name" value="GGDEF"/>
    <property type="match status" value="1"/>
</dbReference>
<dbReference type="SUPFAM" id="SSF55073">
    <property type="entry name" value="Nucleotide cyclase"/>
    <property type="match status" value="1"/>
</dbReference>
<proteinExistence type="predicted"/>
<dbReference type="InterPro" id="IPR001633">
    <property type="entry name" value="EAL_dom"/>
</dbReference>
<dbReference type="KEGG" id="upv:EJN92_01860"/>
<dbReference type="FunFam" id="3.20.20.450:FF:000001">
    <property type="entry name" value="Cyclic di-GMP phosphodiesterase yahA"/>
    <property type="match status" value="1"/>
</dbReference>
<keyword evidence="4" id="KW-1185">Reference proteome</keyword>
<dbReference type="SUPFAM" id="SSF141868">
    <property type="entry name" value="EAL domain-like"/>
    <property type="match status" value="1"/>
</dbReference>
<dbReference type="PROSITE" id="PS50887">
    <property type="entry name" value="GGDEF"/>
    <property type="match status" value="1"/>
</dbReference>
<dbReference type="OrthoDB" id="9813903at2"/>
<dbReference type="Proteomes" id="UP000275663">
    <property type="component" value="Chromosome"/>
</dbReference>
<dbReference type="PROSITE" id="PS50883">
    <property type="entry name" value="EAL"/>
    <property type="match status" value="1"/>
</dbReference>
<dbReference type="InterPro" id="IPR035919">
    <property type="entry name" value="EAL_sf"/>
</dbReference>